<accession>A0A6L9Y6B5</accession>
<proteinExistence type="predicted"/>
<organism evidence="1 2">
    <name type="scientific">Pelistega ratti</name>
    <dbReference type="NCBI Taxonomy" id="2652177"/>
    <lineage>
        <taxon>Bacteria</taxon>
        <taxon>Pseudomonadati</taxon>
        <taxon>Pseudomonadota</taxon>
        <taxon>Betaproteobacteria</taxon>
        <taxon>Burkholderiales</taxon>
        <taxon>Alcaligenaceae</taxon>
        <taxon>Pelistega</taxon>
    </lineage>
</organism>
<reference evidence="1 2" key="1">
    <citation type="submission" date="2020-02" db="EMBL/GenBank/DDBJ databases">
        <title>Pelistega sp. NLN82 were isolated from wild rodents of the Hainan Island.</title>
        <authorList>
            <person name="Niu N."/>
            <person name="Zhou J."/>
        </authorList>
    </citation>
    <scope>NUCLEOTIDE SEQUENCE [LARGE SCALE GENOMIC DNA]</scope>
    <source>
        <strain evidence="1 2">NLN82</strain>
    </source>
</reference>
<dbReference type="Proteomes" id="UP000477651">
    <property type="component" value="Unassembled WGS sequence"/>
</dbReference>
<dbReference type="RefSeq" id="WP_159990769.1">
    <property type="nucleotide sequence ID" value="NZ_CP047165.1"/>
</dbReference>
<evidence type="ECO:0000313" key="1">
    <source>
        <dbReference type="EMBL" id="NEN75457.1"/>
    </source>
</evidence>
<gene>
    <name evidence="1" type="ORF">F9B74_03830</name>
</gene>
<comment type="caution">
    <text evidence="1">The sequence shown here is derived from an EMBL/GenBank/DDBJ whole genome shotgun (WGS) entry which is preliminary data.</text>
</comment>
<keyword evidence="2" id="KW-1185">Reference proteome</keyword>
<name>A0A6L9Y6B5_9BURK</name>
<protein>
    <submittedName>
        <fullName evidence="1">Uncharacterized protein</fullName>
    </submittedName>
</protein>
<sequence>MTDSYGSSFVYIYTNQPPQINIPKYGVFGEDYDTIVIELSCRISELEVYNSSKKISYSPIEIYSNDASGYILKQIWKDGSIRFSIDSKFIFQGITTYFSE</sequence>
<dbReference type="AlphaFoldDB" id="A0A6L9Y6B5"/>
<dbReference type="EMBL" id="JAAGYR010000005">
    <property type="protein sequence ID" value="NEN75457.1"/>
    <property type="molecule type" value="Genomic_DNA"/>
</dbReference>
<evidence type="ECO:0000313" key="2">
    <source>
        <dbReference type="Proteomes" id="UP000477651"/>
    </source>
</evidence>